<dbReference type="RefSeq" id="WP_245659712.1">
    <property type="nucleotide sequence ID" value="NZ_JBHSPX010000008.1"/>
</dbReference>
<evidence type="ECO:0000256" key="2">
    <source>
        <dbReference type="ARBA" id="ARBA00023239"/>
    </source>
</evidence>
<sequence length="312" mass="33323">MKIDPTDTTSCRINAALVQGRRAIGSPAVGMVLTLVIATDEENAYDALGGSSCPAGESWRPCGRSCGTCLLTRYSKPCFPHPTHRTGPDMKKVLFVLTSHGELGDSGRPTGFHLGETIEPWQIIRDARHQIDFVSVRGGRSPMIGYDPDDPAHDAFLKDPAGGLLLDTAGTPEEVDPDDYSAVYFVGGHGTMWDFRGHPALESLARRLHESGGVVSAICHGPAALVDVRLSDGSHLVAGRALTSFADAHEQARGLDGLVPFPLQRTLEERGAVFSHAPDKMPHVVVSGRLVTAQNPASARELGVRIVELLSP</sequence>
<evidence type="ECO:0000256" key="3">
    <source>
        <dbReference type="ARBA" id="ARBA00038493"/>
    </source>
</evidence>
<feature type="domain" description="DJ-1/PfpI" evidence="4">
    <location>
        <begin position="111"/>
        <end position="308"/>
    </location>
</feature>
<dbReference type="InterPro" id="IPR029062">
    <property type="entry name" value="Class_I_gatase-like"/>
</dbReference>
<dbReference type="InterPro" id="IPR050325">
    <property type="entry name" value="Prot/Nucl_acid_deglycase"/>
</dbReference>
<reference evidence="6" key="1">
    <citation type="journal article" date="2019" name="Int. J. Syst. Evol. Microbiol.">
        <title>The Global Catalogue of Microorganisms (GCM) 10K type strain sequencing project: providing services to taxonomists for standard genome sequencing and annotation.</title>
        <authorList>
            <consortium name="The Broad Institute Genomics Platform"/>
            <consortium name="The Broad Institute Genome Sequencing Center for Infectious Disease"/>
            <person name="Wu L."/>
            <person name="Ma J."/>
        </authorList>
    </citation>
    <scope>NUCLEOTIDE SEQUENCE [LARGE SCALE GENOMIC DNA]</scope>
    <source>
        <strain evidence="6">CGMCC 1.15180</strain>
    </source>
</reference>
<keyword evidence="6" id="KW-1185">Reference proteome</keyword>
<comment type="similarity">
    <text evidence="3">Belongs to the peptidase C56 family. HSP31-like subfamily.</text>
</comment>
<dbReference type="Pfam" id="PF01965">
    <property type="entry name" value="DJ-1_PfpI"/>
    <property type="match status" value="1"/>
</dbReference>
<evidence type="ECO:0000256" key="1">
    <source>
        <dbReference type="ARBA" id="ARBA00023016"/>
    </source>
</evidence>
<dbReference type="SUPFAM" id="SSF52317">
    <property type="entry name" value="Class I glutamine amidotransferase-like"/>
    <property type="match status" value="1"/>
</dbReference>
<dbReference type="EMBL" id="JBHSPX010000008">
    <property type="protein sequence ID" value="MFC6066169.1"/>
    <property type="molecule type" value="Genomic_DNA"/>
</dbReference>
<dbReference type="PANTHER" id="PTHR48094">
    <property type="entry name" value="PROTEIN/NUCLEIC ACID DEGLYCASE DJ-1-RELATED"/>
    <property type="match status" value="1"/>
</dbReference>
<organism evidence="5 6">
    <name type="scientific">Streptomyces ochraceiscleroticus</name>
    <dbReference type="NCBI Taxonomy" id="47761"/>
    <lineage>
        <taxon>Bacteria</taxon>
        <taxon>Bacillati</taxon>
        <taxon>Actinomycetota</taxon>
        <taxon>Actinomycetes</taxon>
        <taxon>Kitasatosporales</taxon>
        <taxon>Streptomycetaceae</taxon>
        <taxon>Streptomyces</taxon>
    </lineage>
</organism>
<accession>A0ABW1MQR7</accession>
<keyword evidence="2" id="KW-0456">Lyase</keyword>
<dbReference type="PANTHER" id="PTHR48094:SF11">
    <property type="entry name" value="GLUTATHIONE-INDEPENDENT GLYOXALASE HSP31-RELATED"/>
    <property type="match status" value="1"/>
</dbReference>
<dbReference type="InterPro" id="IPR002818">
    <property type="entry name" value="DJ-1/PfpI"/>
</dbReference>
<name>A0ABW1MQR7_9ACTN</name>
<keyword evidence="1" id="KW-0346">Stress response</keyword>
<dbReference type="Proteomes" id="UP001596139">
    <property type="component" value="Unassembled WGS sequence"/>
</dbReference>
<protein>
    <submittedName>
        <fullName evidence="5">DJ-1/PfpI family protein</fullName>
    </submittedName>
</protein>
<evidence type="ECO:0000313" key="5">
    <source>
        <dbReference type="EMBL" id="MFC6066169.1"/>
    </source>
</evidence>
<comment type="caution">
    <text evidence="5">The sequence shown here is derived from an EMBL/GenBank/DDBJ whole genome shotgun (WGS) entry which is preliminary data.</text>
</comment>
<dbReference type="Gene3D" id="3.40.50.880">
    <property type="match status" value="1"/>
</dbReference>
<evidence type="ECO:0000259" key="4">
    <source>
        <dbReference type="Pfam" id="PF01965"/>
    </source>
</evidence>
<dbReference type="CDD" id="cd03141">
    <property type="entry name" value="GATase1_Hsp31_like"/>
    <property type="match status" value="1"/>
</dbReference>
<proteinExistence type="inferred from homology"/>
<gene>
    <name evidence="5" type="ORF">ACFP4F_27010</name>
</gene>
<evidence type="ECO:0000313" key="6">
    <source>
        <dbReference type="Proteomes" id="UP001596139"/>
    </source>
</evidence>